<dbReference type="InterPro" id="IPR009858">
    <property type="entry name" value="DUF1415"/>
</dbReference>
<evidence type="ECO:0008006" key="2">
    <source>
        <dbReference type="Google" id="ProtNLM"/>
    </source>
</evidence>
<dbReference type="EMBL" id="UOFK01000240">
    <property type="protein sequence ID" value="VAW80900.1"/>
    <property type="molecule type" value="Genomic_DNA"/>
</dbReference>
<feature type="non-terminal residue" evidence="1">
    <location>
        <position position="1"/>
    </location>
</feature>
<evidence type="ECO:0000313" key="1">
    <source>
        <dbReference type="EMBL" id="VAW80900.1"/>
    </source>
</evidence>
<reference evidence="1" key="1">
    <citation type="submission" date="2018-06" db="EMBL/GenBank/DDBJ databases">
        <authorList>
            <person name="Zhirakovskaya E."/>
        </authorList>
    </citation>
    <scope>NUCLEOTIDE SEQUENCE</scope>
</reference>
<dbReference type="Pfam" id="PF07209">
    <property type="entry name" value="DUF1415"/>
    <property type="match status" value="1"/>
</dbReference>
<dbReference type="AlphaFoldDB" id="A0A3B0YW89"/>
<protein>
    <recommendedName>
        <fullName evidence="2">DUF1415 domain-containing protein</fullName>
    </recommendedName>
</protein>
<name>A0A3B0YW89_9ZZZZ</name>
<accession>A0A3B0YW89</accession>
<gene>
    <name evidence="1" type="ORF">MNBD_GAMMA13-1679</name>
</gene>
<organism evidence="1">
    <name type="scientific">hydrothermal vent metagenome</name>
    <dbReference type="NCBI Taxonomy" id="652676"/>
    <lineage>
        <taxon>unclassified sequences</taxon>
        <taxon>metagenomes</taxon>
        <taxon>ecological metagenomes</taxon>
    </lineage>
</organism>
<sequence length="199" mass="22679">WVLKLMAHEHIIKSVRYWLETVVIGLNLCPFAKREWVNKRVRFFVTSAVTEEQLLQDLRAELEYLGNEAAVETTLLIHPDVLQDFHEYNQFLNAADGLLVQMGLGGVYQIASFHPDYQFADSEPDDVENYTNRSPYPILHLIREASLERAIANYPDPDQIPERNMALLRSLGHDRMRALFQGTVVVVADADGNSIGVLD</sequence>
<proteinExistence type="predicted"/>